<organism evidence="2 3">
    <name type="scientific">Gomphillus americanus</name>
    <dbReference type="NCBI Taxonomy" id="1940652"/>
    <lineage>
        <taxon>Eukaryota</taxon>
        <taxon>Fungi</taxon>
        <taxon>Dikarya</taxon>
        <taxon>Ascomycota</taxon>
        <taxon>Pezizomycotina</taxon>
        <taxon>Lecanoromycetes</taxon>
        <taxon>OSLEUM clade</taxon>
        <taxon>Ostropomycetidae</taxon>
        <taxon>Ostropales</taxon>
        <taxon>Graphidaceae</taxon>
        <taxon>Gomphilloideae</taxon>
        <taxon>Gomphillus</taxon>
    </lineage>
</organism>
<proteinExistence type="predicted"/>
<dbReference type="EMBL" id="CAJPDQ010000007">
    <property type="protein sequence ID" value="CAF9912684.1"/>
    <property type="molecule type" value="Genomic_DNA"/>
</dbReference>
<feature type="compositionally biased region" description="Polar residues" evidence="1">
    <location>
        <begin position="391"/>
        <end position="400"/>
    </location>
</feature>
<dbReference type="AlphaFoldDB" id="A0A8H3IGD6"/>
<feature type="compositionally biased region" description="Polar residues" evidence="1">
    <location>
        <begin position="27"/>
        <end position="39"/>
    </location>
</feature>
<sequence length="717" mass="78959">MQRSLTTTEISGRTTGLRGKRLPPPIQTNFSKDPSTQTLRPLRAAADIQDNSPLPVESLASSRRQSRKLLGLFDRSKSQKDNPEPKISSDMVRPAHDKKSAQIDVKKSNHLQKKRPQNKQRQAKQPTFAQALAKAAKRITLAIPVTDADDMLRIQKHRQKSSMLEEEASANDLRGAAPAFLPTNWMACIFILTTGGLLLQYSAIGLSDRLPQRYIQLTSNSTASASDAMAGRYWAVQVTESPNDNLNSSGARSRLSRFGSLSTKTCKTSMLLVMETAEQMDSWLLALKSEIASQGSKMHQLETIPQNKSANEGFKTRESSYYAFSDKKRLASASRNLYSTIPQDRTELTNTLNLNNNRREFPQQVDNESIPTANTSPVEETRGILRESNEQKTSSELSQSNNFSQPLLQWQLPSNFSPTFSSSSSITGFLVNVLDADISQDYYTTRQYSPSVSSDGAPNFSVPTFSHRFSHSTKSGTLVPTPARSPRSSLDIPLPLGTDNHEKEMYSVVSLPLLVTPSTSRKLSQQSTTYCTVFDQDWSEPEETILVSLGEETVLPRPSSSLLLSRGIEAVAMGTTSSKAITPRVSCSSDNGKYTAIENPLGISYTGKATQPTYKIFPVPPKTRKASMPQLLLAPMISSDDEKFRPHSMQPPSSTTQLQKKVSSKTLQPTEYVKPMTLRERRSFAAIPSHLLGPPIAPPPTNPLPAIPRPVTVLAGN</sequence>
<comment type="caution">
    <text evidence="2">The sequence shown here is derived from an EMBL/GenBank/DDBJ whole genome shotgun (WGS) entry which is preliminary data.</text>
</comment>
<accession>A0A8H3IGD6</accession>
<feature type="compositionally biased region" description="Basic and acidic residues" evidence="1">
    <location>
        <begin position="93"/>
        <end position="107"/>
    </location>
</feature>
<evidence type="ECO:0000313" key="2">
    <source>
        <dbReference type="EMBL" id="CAF9912684.1"/>
    </source>
</evidence>
<dbReference type="Proteomes" id="UP000664169">
    <property type="component" value="Unassembled WGS sequence"/>
</dbReference>
<feature type="region of interest" description="Disordered" evidence="1">
    <location>
        <begin position="366"/>
        <end position="400"/>
    </location>
</feature>
<gene>
    <name evidence="2" type="ORF">GOMPHAMPRED_007731</name>
</gene>
<protein>
    <recommendedName>
        <fullName evidence="4">PH domain-containing protein</fullName>
    </recommendedName>
</protein>
<feature type="compositionally biased region" description="Polar residues" evidence="1">
    <location>
        <begin position="1"/>
        <end position="14"/>
    </location>
</feature>
<evidence type="ECO:0000256" key="1">
    <source>
        <dbReference type="SAM" id="MobiDB-lite"/>
    </source>
</evidence>
<feature type="compositionally biased region" description="Basic residues" evidence="1">
    <location>
        <begin position="108"/>
        <end position="122"/>
    </location>
</feature>
<keyword evidence="3" id="KW-1185">Reference proteome</keyword>
<dbReference type="OrthoDB" id="1749473at2759"/>
<feature type="region of interest" description="Disordered" evidence="1">
    <location>
        <begin position="471"/>
        <end position="493"/>
    </location>
</feature>
<name>A0A8H3IGD6_9LECA</name>
<feature type="compositionally biased region" description="Basic and acidic residues" evidence="1">
    <location>
        <begin position="74"/>
        <end position="84"/>
    </location>
</feature>
<feature type="compositionally biased region" description="Polar residues" evidence="1">
    <location>
        <begin position="366"/>
        <end position="378"/>
    </location>
</feature>
<feature type="region of interest" description="Disordered" evidence="1">
    <location>
        <begin position="1"/>
        <end position="127"/>
    </location>
</feature>
<evidence type="ECO:0000313" key="3">
    <source>
        <dbReference type="Proteomes" id="UP000664169"/>
    </source>
</evidence>
<feature type="compositionally biased region" description="Basic and acidic residues" evidence="1">
    <location>
        <begin position="379"/>
        <end position="390"/>
    </location>
</feature>
<evidence type="ECO:0008006" key="4">
    <source>
        <dbReference type="Google" id="ProtNLM"/>
    </source>
</evidence>
<reference evidence="2" key="1">
    <citation type="submission" date="2021-03" db="EMBL/GenBank/DDBJ databases">
        <authorList>
            <person name="Tagirdzhanova G."/>
        </authorList>
    </citation>
    <scope>NUCLEOTIDE SEQUENCE</scope>
</reference>